<keyword evidence="2" id="KW-1185">Reference proteome</keyword>
<name>A0A3M7S2H5_BRAPC</name>
<dbReference type="OrthoDB" id="10440035at2759"/>
<comment type="caution">
    <text evidence="1">The sequence shown here is derived from an EMBL/GenBank/DDBJ whole genome shotgun (WGS) entry which is preliminary data.</text>
</comment>
<evidence type="ECO:0000313" key="1">
    <source>
        <dbReference type="EMBL" id="RNA29830.1"/>
    </source>
</evidence>
<dbReference type="EMBL" id="REGN01002158">
    <property type="protein sequence ID" value="RNA29830.1"/>
    <property type="molecule type" value="Genomic_DNA"/>
</dbReference>
<proteinExistence type="predicted"/>
<accession>A0A3M7S2H5</accession>
<evidence type="ECO:0000313" key="2">
    <source>
        <dbReference type="Proteomes" id="UP000276133"/>
    </source>
</evidence>
<gene>
    <name evidence="1" type="ORF">BpHYR1_051392</name>
</gene>
<protein>
    <submittedName>
        <fullName evidence="1">Uncharacterized protein</fullName>
    </submittedName>
</protein>
<reference evidence="1 2" key="1">
    <citation type="journal article" date="2018" name="Sci. Rep.">
        <title>Genomic signatures of local adaptation to the degree of environmental predictability in rotifers.</title>
        <authorList>
            <person name="Franch-Gras L."/>
            <person name="Hahn C."/>
            <person name="Garcia-Roger E.M."/>
            <person name="Carmona M.J."/>
            <person name="Serra M."/>
            <person name="Gomez A."/>
        </authorList>
    </citation>
    <scope>NUCLEOTIDE SEQUENCE [LARGE SCALE GENOMIC DNA]</scope>
    <source>
        <strain evidence="1">HYR1</strain>
    </source>
</reference>
<dbReference type="AlphaFoldDB" id="A0A3M7S2H5"/>
<organism evidence="1 2">
    <name type="scientific">Brachionus plicatilis</name>
    <name type="common">Marine rotifer</name>
    <name type="synonym">Brachionus muelleri</name>
    <dbReference type="NCBI Taxonomy" id="10195"/>
    <lineage>
        <taxon>Eukaryota</taxon>
        <taxon>Metazoa</taxon>
        <taxon>Spiralia</taxon>
        <taxon>Gnathifera</taxon>
        <taxon>Rotifera</taxon>
        <taxon>Eurotatoria</taxon>
        <taxon>Monogononta</taxon>
        <taxon>Pseudotrocha</taxon>
        <taxon>Ploima</taxon>
        <taxon>Brachionidae</taxon>
        <taxon>Brachionus</taxon>
    </lineage>
</organism>
<sequence length="153" mass="18263">MLTRFKKKLAEIKTDLNHKIDQFEVDKNYVLHKTQRQIQTSLTNSGINYLKKKDQTIKEIQETSRGIENDSQIFEKQVKEVALVHTTNLFYTFRTLEKELQLVVKSIEYTKNAIERIQNFCFKLNYDLMALEDIYSELENGKQIEKSKEKYFI</sequence>
<dbReference type="Proteomes" id="UP000276133">
    <property type="component" value="Unassembled WGS sequence"/>
</dbReference>